<protein>
    <submittedName>
        <fullName evidence="4">Short-chain dehydrogenase reductase sdr</fullName>
    </submittedName>
</protein>
<evidence type="ECO:0000313" key="4">
    <source>
        <dbReference type="EMBL" id="RFU78007.1"/>
    </source>
</evidence>
<name>A0A395NQ98_TRIAR</name>
<dbReference type="FunFam" id="3.40.50.720:FF:000084">
    <property type="entry name" value="Short-chain dehydrogenase reductase"/>
    <property type="match status" value="1"/>
</dbReference>
<keyword evidence="5" id="KW-1185">Reference proteome</keyword>
<dbReference type="PANTHER" id="PTHR24321:SF14">
    <property type="entry name" value="SHORT-CHAIN TYPE DEHYDROGENASE_REDUCTASE BLR2146-RELATED"/>
    <property type="match status" value="1"/>
</dbReference>
<dbReference type="EMBL" id="PXOA01000241">
    <property type="protein sequence ID" value="RFU78007.1"/>
    <property type="molecule type" value="Genomic_DNA"/>
</dbReference>
<dbReference type="InterPro" id="IPR020904">
    <property type="entry name" value="Sc_DH/Rdtase_CS"/>
</dbReference>
<evidence type="ECO:0000256" key="3">
    <source>
        <dbReference type="ARBA" id="ARBA00023002"/>
    </source>
</evidence>
<dbReference type="SUPFAM" id="SSF51735">
    <property type="entry name" value="NAD(P)-binding Rossmann-fold domains"/>
    <property type="match status" value="1"/>
</dbReference>
<evidence type="ECO:0000313" key="5">
    <source>
        <dbReference type="Proteomes" id="UP000266272"/>
    </source>
</evidence>
<proteinExistence type="inferred from homology"/>
<reference evidence="4 5" key="1">
    <citation type="journal article" date="2018" name="PLoS Pathog.">
        <title>Evolution of structural diversity of trichothecenes, a family of toxins produced by plant pathogenic and entomopathogenic fungi.</title>
        <authorList>
            <person name="Proctor R.H."/>
            <person name="McCormick S.P."/>
            <person name="Kim H.S."/>
            <person name="Cardoza R.E."/>
            <person name="Stanley A.M."/>
            <person name="Lindo L."/>
            <person name="Kelly A."/>
            <person name="Brown D.W."/>
            <person name="Lee T."/>
            <person name="Vaughan M.M."/>
            <person name="Alexander N.J."/>
            <person name="Busman M."/>
            <person name="Gutierrez S."/>
        </authorList>
    </citation>
    <scope>NUCLEOTIDE SEQUENCE [LARGE SCALE GENOMIC DNA]</scope>
    <source>
        <strain evidence="4 5">IBT 40837</strain>
    </source>
</reference>
<gene>
    <name evidence="4" type="ORF">TARUN_4242</name>
</gene>
<accession>A0A395NQ98</accession>
<dbReference type="CDD" id="cd05233">
    <property type="entry name" value="SDR_c"/>
    <property type="match status" value="1"/>
</dbReference>
<comment type="similarity">
    <text evidence="1">Belongs to the short-chain dehydrogenases/reductases (SDR) family.</text>
</comment>
<dbReference type="Proteomes" id="UP000266272">
    <property type="component" value="Unassembled WGS sequence"/>
</dbReference>
<keyword evidence="2" id="KW-0521">NADP</keyword>
<dbReference type="AlphaFoldDB" id="A0A395NQ98"/>
<evidence type="ECO:0000256" key="1">
    <source>
        <dbReference type="ARBA" id="ARBA00006484"/>
    </source>
</evidence>
<dbReference type="PRINTS" id="PR00081">
    <property type="entry name" value="GDHRDH"/>
</dbReference>
<dbReference type="InterPro" id="IPR002347">
    <property type="entry name" value="SDR_fam"/>
</dbReference>
<dbReference type="PROSITE" id="PS00061">
    <property type="entry name" value="ADH_SHORT"/>
    <property type="match status" value="1"/>
</dbReference>
<dbReference type="PANTHER" id="PTHR24321">
    <property type="entry name" value="DEHYDROGENASES, SHORT CHAIN"/>
    <property type="match status" value="1"/>
</dbReference>
<dbReference type="Pfam" id="PF13561">
    <property type="entry name" value="adh_short_C2"/>
    <property type="match status" value="1"/>
</dbReference>
<dbReference type="STRING" id="490622.A0A395NQ98"/>
<sequence length="261" mass="27789">MAERKSSVDGLRIVIAGGATGVGAAVAKRLARHGARIVIGDINIQQAAETAASITSSGGMAIAVAFDLSQEDTIRNLIESGAKAFDGIDGLINMGADYRLEILGNDGNVLDMDAAVWRRTLDVNLVGYALTTKYVLPYLFKQGGGSIVNISSVIAWMCEPSYPAYAAAKAGVHVLTRHTASSAGHKNVRANCVSIGIVETERVKEALNYPVYQKKFIDPCPLKRAGELEEAASLIEYLISREATFITGQVWGVNGGVMMRE</sequence>
<comment type="caution">
    <text evidence="4">The sequence shown here is derived from an EMBL/GenBank/DDBJ whole genome shotgun (WGS) entry which is preliminary data.</text>
</comment>
<organism evidence="4 5">
    <name type="scientific">Trichoderma arundinaceum</name>
    <dbReference type="NCBI Taxonomy" id="490622"/>
    <lineage>
        <taxon>Eukaryota</taxon>
        <taxon>Fungi</taxon>
        <taxon>Dikarya</taxon>
        <taxon>Ascomycota</taxon>
        <taxon>Pezizomycotina</taxon>
        <taxon>Sordariomycetes</taxon>
        <taxon>Hypocreomycetidae</taxon>
        <taxon>Hypocreales</taxon>
        <taxon>Hypocreaceae</taxon>
        <taxon>Trichoderma</taxon>
    </lineage>
</organism>
<keyword evidence="3" id="KW-0560">Oxidoreductase</keyword>
<dbReference type="GO" id="GO:0016491">
    <property type="term" value="F:oxidoreductase activity"/>
    <property type="evidence" value="ECO:0007669"/>
    <property type="project" value="UniProtKB-KW"/>
</dbReference>
<dbReference type="Gene3D" id="3.40.50.720">
    <property type="entry name" value="NAD(P)-binding Rossmann-like Domain"/>
    <property type="match status" value="1"/>
</dbReference>
<dbReference type="InterPro" id="IPR036291">
    <property type="entry name" value="NAD(P)-bd_dom_sf"/>
</dbReference>
<dbReference type="OrthoDB" id="1393670at2759"/>
<evidence type="ECO:0000256" key="2">
    <source>
        <dbReference type="ARBA" id="ARBA00022857"/>
    </source>
</evidence>